<accession>Q7SNM3</accession>
<evidence type="ECO:0000256" key="5">
    <source>
        <dbReference type="ARBA" id="ARBA00022553"/>
    </source>
</evidence>
<proteinExistence type="inferred from homology"/>
<dbReference type="Pfam" id="PF00559">
    <property type="entry name" value="Vif"/>
    <property type="match status" value="1"/>
</dbReference>
<evidence type="ECO:0000256" key="10">
    <source>
        <dbReference type="ARBA" id="ARBA00022870"/>
    </source>
</evidence>
<organismHost>
    <name type="scientific">Homo sapiens</name>
    <name type="common">Human</name>
    <dbReference type="NCBI Taxonomy" id="9606"/>
</organismHost>
<name>Q7SNM3_9HIV2</name>
<organism evidence="15 16">
    <name type="scientific">Human immunodeficiency virus 2</name>
    <dbReference type="NCBI Taxonomy" id="11709"/>
    <lineage>
        <taxon>Viruses</taxon>
        <taxon>Riboviria</taxon>
        <taxon>Pararnavirae</taxon>
        <taxon>Artverviricota</taxon>
        <taxon>Revtraviricetes</taxon>
        <taxon>Ortervirales</taxon>
        <taxon>Retroviridae</taxon>
        <taxon>Orthoretrovirinae</taxon>
        <taxon>Lentivirus</taxon>
        <taxon>Lentivirus humimdef2</taxon>
    </lineage>
</organism>
<dbReference type="GO" id="GO:0044423">
    <property type="term" value="C:virion component"/>
    <property type="evidence" value="ECO:0007669"/>
    <property type="project" value="UniProtKB-KW"/>
</dbReference>
<dbReference type="EMBL" id="AB100245">
    <property type="protein sequence ID" value="BAC79368.1"/>
    <property type="molecule type" value="Genomic_DNA"/>
</dbReference>
<evidence type="ECO:0000256" key="14">
    <source>
        <dbReference type="SAM" id="MobiDB-lite"/>
    </source>
</evidence>
<keyword evidence="11" id="KW-0472">Membrane</keyword>
<evidence type="ECO:0000256" key="7">
    <source>
        <dbReference type="ARBA" id="ARBA00022786"/>
    </source>
</evidence>
<feature type="compositionally biased region" description="Low complexity" evidence="14">
    <location>
        <begin position="191"/>
        <end position="200"/>
    </location>
</feature>
<keyword evidence="12" id="KW-1035">Host cytoplasm</keyword>
<keyword evidence="5" id="KW-0597">Phosphoprotein</keyword>
<evidence type="ECO:0000256" key="12">
    <source>
        <dbReference type="ARBA" id="ARBA00023200"/>
    </source>
</evidence>
<evidence type="ECO:0000256" key="9">
    <source>
        <dbReference type="ARBA" id="ARBA00022844"/>
    </source>
</evidence>
<sequence length="223" mass="25813">MEEEKNWIAVPTWRIPGRLEKWHSLVKYLKHRTKELEQVTYVPHHKVGWAWWTCSRVIFPLKEGAYLEIQGYWNLTPERGFLSAYAVRLTWYKKSFYTDVTPDVADHLLHGSYFFCFTANEVRRAIRGEKILSYCNYPSAHRGQVPSLQFLALRVVQEGGNGPQGESAARKQRRRNNRRSIRMARKNNNRAQQSSCQSSAQGTYFPGLAEVLGILARGTGHDN</sequence>
<dbReference type="Proteomes" id="UP000260266">
    <property type="component" value="Segment"/>
</dbReference>
<evidence type="ECO:0000256" key="6">
    <source>
        <dbReference type="ARBA" id="ARBA00022581"/>
    </source>
</evidence>
<comment type="similarity">
    <text evidence="3 13">Belongs to the primate lentivirus group Vif protein family.</text>
</comment>
<keyword evidence="9" id="KW-0946">Virion</keyword>
<feature type="region of interest" description="Disordered" evidence="14">
    <location>
        <begin position="159"/>
        <end position="200"/>
    </location>
</feature>
<dbReference type="InterPro" id="IPR000475">
    <property type="entry name" value="Vif"/>
</dbReference>
<keyword evidence="7" id="KW-0833">Ubl conjugation pathway</keyword>
<dbReference type="PRINTS" id="PR00349">
    <property type="entry name" value="VIRIONINFFCT"/>
</dbReference>
<evidence type="ECO:0000256" key="11">
    <source>
        <dbReference type="ARBA" id="ARBA00023136"/>
    </source>
</evidence>
<evidence type="ECO:0000256" key="8">
    <source>
        <dbReference type="ARBA" id="ARBA00022843"/>
    </source>
</evidence>
<keyword evidence="8" id="KW-0832">Ubl conjugation</keyword>
<keyword evidence="10" id="KW-1043">Host membrane</keyword>
<evidence type="ECO:0000313" key="16">
    <source>
        <dbReference type="Proteomes" id="UP000260266"/>
    </source>
</evidence>
<gene>
    <name evidence="15" type="primary">vif</name>
</gene>
<dbReference type="GO" id="GO:0030430">
    <property type="term" value="C:host cell cytoplasm"/>
    <property type="evidence" value="ECO:0007669"/>
    <property type="project" value="UniProtKB-SubCell"/>
</dbReference>
<evidence type="ECO:0000256" key="2">
    <source>
        <dbReference type="ARBA" id="ARBA00004501"/>
    </source>
</evidence>
<keyword evidence="4" id="KW-1032">Host cell membrane</keyword>
<evidence type="ECO:0000256" key="13">
    <source>
        <dbReference type="RuleBase" id="RU003341"/>
    </source>
</evidence>
<comment type="subcellular location">
    <subcellularLocation>
        <location evidence="2 13">Host cell membrane</location>
        <topology evidence="2 13">Peripheral membrane protein</topology>
        <orientation evidence="2 13">Cytoplasmic side</orientation>
    </subcellularLocation>
    <subcellularLocation>
        <location evidence="13">Host cytoplasm</location>
    </subcellularLocation>
    <subcellularLocation>
        <location evidence="1 13">Virion</location>
    </subcellularLocation>
    <text evidence="13">In the cytoplasm, seems to colocalize with intermediate filament vimentin. A fraction is associated with the cytoplasmic side of cellular membranes, presumably via the interaction with Pr55Gag precursor.</text>
</comment>
<protein>
    <recommendedName>
        <fullName evidence="13">Virion infectivity factor</fullName>
    </recommendedName>
</protein>
<keyword evidence="6" id="KW-0945">Host-virus interaction</keyword>
<feature type="compositionally biased region" description="Basic residues" evidence="14">
    <location>
        <begin position="170"/>
        <end position="188"/>
    </location>
</feature>
<reference evidence="16" key="1">
    <citation type="journal article" date="2003" name="AIDS Res. Hum. Retroviruses">
        <title>Identification of HIV type 2 subtype B transmission in East Asia.</title>
        <authorList>
            <person name="Kusagawa S."/>
            <person name="Imamura Y."/>
            <person name="Yasuoka A."/>
            <person name="Hoshino H."/>
            <person name="Oka S."/>
            <person name="Takebe Y."/>
        </authorList>
    </citation>
    <scope>NUCLEOTIDE SEQUENCE [LARGE SCALE GENOMIC DNA]</scope>
</reference>
<dbReference type="GO" id="GO:0020002">
    <property type="term" value="C:host cell plasma membrane"/>
    <property type="evidence" value="ECO:0007669"/>
    <property type="project" value="UniProtKB-SubCell"/>
</dbReference>
<evidence type="ECO:0000256" key="3">
    <source>
        <dbReference type="ARBA" id="ARBA00006372"/>
    </source>
</evidence>
<evidence type="ECO:0000256" key="4">
    <source>
        <dbReference type="ARBA" id="ARBA00022511"/>
    </source>
</evidence>
<dbReference type="GO" id="GO:0019058">
    <property type="term" value="P:viral life cycle"/>
    <property type="evidence" value="ECO:0007669"/>
    <property type="project" value="InterPro"/>
</dbReference>
<evidence type="ECO:0000313" key="15">
    <source>
        <dbReference type="EMBL" id="BAC79368.1"/>
    </source>
</evidence>
<evidence type="ECO:0000256" key="1">
    <source>
        <dbReference type="ARBA" id="ARBA00004328"/>
    </source>
</evidence>